<name>A0A8H8NNN5_9AGAM</name>
<reference evidence="1" key="1">
    <citation type="submission" date="2020-05" db="EMBL/GenBank/DDBJ databases">
        <title>Evolutionary and genomic comparisons of hybrid uninucleate and nonhybrid Rhizoctonia fungi.</title>
        <authorList>
            <person name="Li C."/>
            <person name="Chen X."/>
        </authorList>
    </citation>
    <scope>NUCLEOTIDE SEQUENCE</scope>
    <source>
        <strain evidence="1">AG-1 IA</strain>
    </source>
</reference>
<dbReference type="GeneID" id="67025977"/>
<evidence type="ECO:0000313" key="1">
    <source>
        <dbReference type="EMBL" id="QRW15696.1"/>
    </source>
</evidence>
<dbReference type="EMBL" id="CP059658">
    <property type="protein sequence ID" value="QRW15696.1"/>
    <property type="molecule type" value="Genomic_DNA"/>
</dbReference>
<dbReference type="Gene3D" id="3.30.420.10">
    <property type="entry name" value="Ribonuclease H-like superfamily/Ribonuclease H"/>
    <property type="match status" value="1"/>
</dbReference>
<dbReference type="AlphaFoldDB" id="A0A8H8NNN5"/>
<proteinExistence type="predicted"/>
<sequence>MSGGEAHDIRDDMNIIENIWNYLDCQVHSSDPALHNVAELWEALQEEWACINPIIINKLYESMPD</sequence>
<organism evidence="1 2">
    <name type="scientific">Rhizoctonia solani</name>
    <dbReference type="NCBI Taxonomy" id="456999"/>
    <lineage>
        <taxon>Eukaryota</taxon>
        <taxon>Fungi</taxon>
        <taxon>Dikarya</taxon>
        <taxon>Basidiomycota</taxon>
        <taxon>Agaricomycotina</taxon>
        <taxon>Agaricomycetes</taxon>
        <taxon>Cantharellales</taxon>
        <taxon>Ceratobasidiaceae</taxon>
        <taxon>Rhizoctonia</taxon>
    </lineage>
</organism>
<dbReference type="KEGG" id="rsx:RhiXN_03697"/>
<dbReference type="GO" id="GO:0003676">
    <property type="term" value="F:nucleic acid binding"/>
    <property type="evidence" value="ECO:0007669"/>
    <property type="project" value="InterPro"/>
</dbReference>
<dbReference type="RefSeq" id="XP_043175933.1">
    <property type="nucleotide sequence ID" value="XM_043323514.1"/>
</dbReference>
<dbReference type="Proteomes" id="UP000650533">
    <property type="component" value="Chromosome 1"/>
</dbReference>
<gene>
    <name evidence="1" type="ORF">RhiXN_03697</name>
</gene>
<dbReference type="InterPro" id="IPR036397">
    <property type="entry name" value="RNaseH_sf"/>
</dbReference>
<accession>A0A8H8NNN5</accession>
<evidence type="ECO:0000313" key="2">
    <source>
        <dbReference type="Proteomes" id="UP000650533"/>
    </source>
</evidence>
<protein>
    <submittedName>
        <fullName evidence="1">Transposable element Tcb2 transposase</fullName>
    </submittedName>
</protein>